<dbReference type="AlphaFoldDB" id="A0A2H3KNB6"/>
<feature type="domain" description="GAF" evidence="1">
    <location>
        <begin position="146"/>
        <end position="294"/>
    </location>
</feature>
<dbReference type="InterPro" id="IPR003018">
    <property type="entry name" value="GAF"/>
</dbReference>
<evidence type="ECO:0000259" key="1">
    <source>
        <dbReference type="SMART" id="SM00065"/>
    </source>
</evidence>
<protein>
    <recommendedName>
        <fullName evidence="1">GAF domain-containing protein</fullName>
    </recommendedName>
</protein>
<proteinExistence type="predicted"/>
<accession>A0A2H3KNB6</accession>
<reference evidence="2 3" key="1">
    <citation type="submission" date="2016-05" db="EMBL/GenBank/DDBJ databases">
        <authorList>
            <person name="Lavstsen T."/>
            <person name="Jespersen J.S."/>
        </authorList>
    </citation>
    <scope>NUCLEOTIDE SEQUENCE [LARGE SCALE GENOMIC DNA]</scope>
    <source>
        <strain evidence="2 3">B7-9</strain>
    </source>
</reference>
<dbReference type="InterPro" id="IPR029016">
    <property type="entry name" value="GAF-like_dom_sf"/>
</dbReference>
<evidence type="ECO:0000313" key="2">
    <source>
        <dbReference type="EMBL" id="PDV99698.1"/>
    </source>
</evidence>
<sequence>MSKRKSRTIRLQQALEGYGLFLAAARDLDPLPRLHDLACDWMYAEEVVIHIPAGLAPLHCNDNNKICGSIQIGRQVVGAIEVYRSHPFDEDDRALLATLGKMIGAALEHHSLQSQIASHALEARAYSDTLDRLLDFGRQVVRGAATPLELASLIVAQIPVMVSGERASLLLLPDETGDEPILVLSDGTLTTTERAVQVSEQGLVAMVLRDCLPIIIDETDTDRRWLSLPMQQTNTPTRCAMAVPLLWGSYVVGVLTVTTSQSRLFSPTHLNLLELVACHVSLAVHAALLDARIAANAATMGAMATYLETALRAIQAGDVTALATVVAVAERLRHEQQSLLAKAS</sequence>
<dbReference type="EMBL" id="LYXE01000063">
    <property type="protein sequence ID" value="PDV99698.1"/>
    <property type="molecule type" value="Genomic_DNA"/>
</dbReference>
<dbReference type="Gene3D" id="3.30.450.40">
    <property type="match status" value="2"/>
</dbReference>
<dbReference type="Proteomes" id="UP000220922">
    <property type="component" value="Unassembled WGS sequence"/>
</dbReference>
<name>A0A2H3KNB6_9CHLR</name>
<dbReference type="OrthoDB" id="147949at2"/>
<dbReference type="SUPFAM" id="SSF55781">
    <property type="entry name" value="GAF domain-like"/>
    <property type="match status" value="2"/>
</dbReference>
<gene>
    <name evidence="2" type="ORF">A9Q02_00300</name>
</gene>
<dbReference type="Pfam" id="PF13185">
    <property type="entry name" value="GAF_2"/>
    <property type="match status" value="1"/>
</dbReference>
<dbReference type="SMART" id="SM00065">
    <property type="entry name" value="GAF"/>
    <property type="match status" value="1"/>
</dbReference>
<comment type="caution">
    <text evidence="2">The sequence shown here is derived from an EMBL/GenBank/DDBJ whole genome shotgun (WGS) entry which is preliminary data.</text>
</comment>
<dbReference type="Pfam" id="PF13492">
    <property type="entry name" value="GAF_3"/>
    <property type="match status" value="1"/>
</dbReference>
<dbReference type="RefSeq" id="WP_097651464.1">
    <property type="nucleotide sequence ID" value="NZ_LYXE01000063.1"/>
</dbReference>
<organism evidence="2 3">
    <name type="scientific">Candidatus Chloroploca asiatica</name>
    <dbReference type="NCBI Taxonomy" id="1506545"/>
    <lineage>
        <taxon>Bacteria</taxon>
        <taxon>Bacillati</taxon>
        <taxon>Chloroflexota</taxon>
        <taxon>Chloroflexia</taxon>
        <taxon>Chloroflexales</taxon>
        <taxon>Chloroflexineae</taxon>
        <taxon>Oscillochloridaceae</taxon>
        <taxon>Candidatus Chloroploca</taxon>
    </lineage>
</organism>
<keyword evidence="3" id="KW-1185">Reference proteome</keyword>
<evidence type="ECO:0000313" key="3">
    <source>
        <dbReference type="Proteomes" id="UP000220922"/>
    </source>
</evidence>